<accession>A0AAE1A1P1</accession>
<organism evidence="1 2">
    <name type="scientific">Elysia crispata</name>
    <name type="common">lettuce slug</name>
    <dbReference type="NCBI Taxonomy" id="231223"/>
    <lineage>
        <taxon>Eukaryota</taxon>
        <taxon>Metazoa</taxon>
        <taxon>Spiralia</taxon>
        <taxon>Lophotrochozoa</taxon>
        <taxon>Mollusca</taxon>
        <taxon>Gastropoda</taxon>
        <taxon>Heterobranchia</taxon>
        <taxon>Euthyneura</taxon>
        <taxon>Panpulmonata</taxon>
        <taxon>Sacoglossa</taxon>
        <taxon>Placobranchoidea</taxon>
        <taxon>Plakobranchidae</taxon>
        <taxon>Elysia</taxon>
    </lineage>
</organism>
<proteinExistence type="predicted"/>
<evidence type="ECO:0000313" key="2">
    <source>
        <dbReference type="Proteomes" id="UP001283361"/>
    </source>
</evidence>
<dbReference type="Proteomes" id="UP001283361">
    <property type="component" value="Unassembled WGS sequence"/>
</dbReference>
<comment type="caution">
    <text evidence="1">The sequence shown here is derived from an EMBL/GenBank/DDBJ whole genome shotgun (WGS) entry which is preliminary data.</text>
</comment>
<keyword evidence="2" id="KW-1185">Reference proteome</keyword>
<name>A0AAE1A1P1_9GAST</name>
<sequence length="103" mass="11477">MTSFYVLSACPGDYLFTVYNKSPTNTENSGDVMGMSLPKWFCYNRDCLSRQTHICYSLSQSFTISFVGIRYNSVAASLPQTCPYRNTIVLTPVRSNQAPGPPT</sequence>
<evidence type="ECO:0000313" key="1">
    <source>
        <dbReference type="EMBL" id="KAK3779663.1"/>
    </source>
</evidence>
<dbReference type="AlphaFoldDB" id="A0AAE1A1P1"/>
<reference evidence="1" key="1">
    <citation type="journal article" date="2023" name="G3 (Bethesda)">
        <title>A reference genome for the long-term kleptoplast-retaining sea slug Elysia crispata morphotype clarki.</title>
        <authorList>
            <person name="Eastman K.E."/>
            <person name="Pendleton A.L."/>
            <person name="Shaikh M.A."/>
            <person name="Suttiyut T."/>
            <person name="Ogas R."/>
            <person name="Tomko P."/>
            <person name="Gavelis G."/>
            <person name="Widhalm J.R."/>
            <person name="Wisecaver J.H."/>
        </authorList>
    </citation>
    <scope>NUCLEOTIDE SEQUENCE</scope>
    <source>
        <strain evidence="1">ECLA1</strain>
    </source>
</reference>
<dbReference type="EMBL" id="JAWDGP010002819">
    <property type="protein sequence ID" value="KAK3779663.1"/>
    <property type="molecule type" value="Genomic_DNA"/>
</dbReference>
<gene>
    <name evidence="1" type="ORF">RRG08_040386</name>
</gene>
<protein>
    <submittedName>
        <fullName evidence="1">Uncharacterized protein</fullName>
    </submittedName>
</protein>